<gene>
    <name evidence="4" type="ORF">AVDCRST_MAG21-1108</name>
</gene>
<dbReference type="EMBL" id="CADCUL010000091">
    <property type="protein sequence ID" value="CAA9372190.1"/>
    <property type="molecule type" value="Genomic_DNA"/>
</dbReference>
<dbReference type="Pfam" id="PF00072">
    <property type="entry name" value="Response_reg"/>
    <property type="match status" value="1"/>
</dbReference>
<dbReference type="PANTHER" id="PTHR44591">
    <property type="entry name" value="STRESS RESPONSE REGULATOR PROTEIN 1"/>
    <property type="match status" value="1"/>
</dbReference>
<evidence type="ECO:0000256" key="1">
    <source>
        <dbReference type="ARBA" id="ARBA00022553"/>
    </source>
</evidence>
<accession>A0A6J4MZU6</accession>
<dbReference type="SMART" id="SM00448">
    <property type="entry name" value="REC"/>
    <property type="match status" value="1"/>
</dbReference>
<dbReference type="SUPFAM" id="SSF52172">
    <property type="entry name" value="CheY-like"/>
    <property type="match status" value="1"/>
</dbReference>
<organism evidence="4">
    <name type="scientific">uncultured Nocardioidaceae bacterium</name>
    <dbReference type="NCBI Taxonomy" id="253824"/>
    <lineage>
        <taxon>Bacteria</taxon>
        <taxon>Bacillati</taxon>
        <taxon>Actinomycetota</taxon>
        <taxon>Actinomycetes</taxon>
        <taxon>Propionibacteriales</taxon>
        <taxon>Nocardioidaceae</taxon>
        <taxon>environmental samples</taxon>
    </lineage>
</organism>
<dbReference type="PROSITE" id="PS50110">
    <property type="entry name" value="RESPONSE_REGULATORY"/>
    <property type="match status" value="1"/>
</dbReference>
<dbReference type="AlphaFoldDB" id="A0A6J4MZU6"/>
<evidence type="ECO:0000259" key="3">
    <source>
        <dbReference type="PROSITE" id="PS50110"/>
    </source>
</evidence>
<evidence type="ECO:0000313" key="4">
    <source>
        <dbReference type="EMBL" id="CAA9372190.1"/>
    </source>
</evidence>
<reference evidence="4" key="1">
    <citation type="submission" date="2020-02" db="EMBL/GenBank/DDBJ databases">
        <authorList>
            <person name="Meier V. D."/>
        </authorList>
    </citation>
    <scope>NUCLEOTIDE SEQUENCE</scope>
    <source>
        <strain evidence="4">AVDCRST_MAG21</strain>
    </source>
</reference>
<dbReference type="InterPro" id="IPR011006">
    <property type="entry name" value="CheY-like_superfamily"/>
</dbReference>
<sequence length="133" mass="14247">MQPAPLTVLVVDDSDRIRSLIVLNLQLEGFSTVEARDGQECLDVVRSVNPDLITLDVAMPRLDGLSTASRLKADPETAGIPILMVSAMAQSADLARGKEVGASAYLTKPFEPDELVATVRSLIRAADERQDGS</sequence>
<name>A0A6J4MZU6_9ACTN</name>
<evidence type="ECO:0000256" key="2">
    <source>
        <dbReference type="PROSITE-ProRule" id="PRU00169"/>
    </source>
</evidence>
<dbReference type="InterPro" id="IPR001789">
    <property type="entry name" value="Sig_transdc_resp-reg_receiver"/>
</dbReference>
<protein>
    <recommendedName>
        <fullName evidence="3">Response regulatory domain-containing protein</fullName>
    </recommendedName>
</protein>
<feature type="modified residue" description="4-aspartylphosphate" evidence="2">
    <location>
        <position position="56"/>
    </location>
</feature>
<dbReference type="Gene3D" id="3.40.50.2300">
    <property type="match status" value="1"/>
</dbReference>
<feature type="domain" description="Response regulatory" evidence="3">
    <location>
        <begin position="7"/>
        <end position="123"/>
    </location>
</feature>
<keyword evidence="1 2" id="KW-0597">Phosphoprotein</keyword>
<dbReference type="GO" id="GO:0000160">
    <property type="term" value="P:phosphorelay signal transduction system"/>
    <property type="evidence" value="ECO:0007669"/>
    <property type="project" value="InterPro"/>
</dbReference>
<dbReference type="InterPro" id="IPR050595">
    <property type="entry name" value="Bact_response_regulator"/>
</dbReference>
<dbReference type="PANTHER" id="PTHR44591:SF18">
    <property type="entry name" value="REGULATORY PROTEIN"/>
    <property type="match status" value="1"/>
</dbReference>
<proteinExistence type="predicted"/>